<dbReference type="RefSeq" id="WP_146155263.1">
    <property type="nucleotide sequence ID" value="NZ_PVNK01000031.1"/>
</dbReference>
<sequence length="494" mass="51297">MAGARGPLVGGFVSLVAQRLIRRERASPGWARVGVVAGVALAAAGVALAAGLRGPVIVAGFWLASLVVLIAALAVRLRAMLVVAVLGLALGVASLFVVLGVASGIEGLLVSSLARLNGHAMVSKYGLDFFEYDAIASELEADARVRAASPFVFGVGAIVVVGDSPGSSDSPDSPDLGHDPVIVTIKGVDPDRLSGFSTAQDLFSVGGFEALRPAGPRTSPGIVLGTRLARRLDARPGARVRVVVPAEIRQDRDATAGQPRHGEFEVLGLLDTGFAEFDASFVLMHISAAQAIVFGESRASGIELELEPGAAGLGAALPVTRELVEQLNRPRTAQRLQPLYRAASWAERSATLSSIRQTKALLVLILSLIVVVASGSLLGALLVLVRRERRHIGVLAALGATPRQLFWVFESVGLGIGALGSILGLALGTVSLGALSLLEFELDPDIYMIDHLPVAFVFVDLLIPSAIAVAVCAVVTGPIARRVSKTRPIALVRG</sequence>
<keyword evidence="10" id="KW-0449">Lipoprotein</keyword>
<proteinExistence type="inferred from homology"/>
<keyword evidence="4 7" id="KW-0812">Transmembrane</keyword>
<dbReference type="InterPro" id="IPR025857">
    <property type="entry name" value="MacB_PCD"/>
</dbReference>
<keyword evidence="6 7" id="KW-0472">Membrane</keyword>
<dbReference type="GO" id="GO:0098797">
    <property type="term" value="C:plasma membrane protein complex"/>
    <property type="evidence" value="ECO:0007669"/>
    <property type="project" value="TreeGrafter"/>
</dbReference>
<reference evidence="10 11" key="1">
    <citation type="submission" date="2018-03" db="EMBL/GenBank/DDBJ databases">
        <title>Draft Genome Sequences of the Obligatory Marine Myxobacteria Enhygromyxa salina SWB005.</title>
        <authorList>
            <person name="Poehlein A."/>
            <person name="Moghaddam J.A."/>
            <person name="Harms H."/>
            <person name="Alanjari M."/>
            <person name="Koenig G.M."/>
            <person name="Daniel R."/>
            <person name="Schaeberle T.F."/>
        </authorList>
    </citation>
    <scope>NUCLEOTIDE SEQUENCE [LARGE SCALE GENOMIC DNA]</scope>
    <source>
        <strain evidence="10 11">SWB005</strain>
    </source>
</reference>
<evidence type="ECO:0000256" key="5">
    <source>
        <dbReference type="ARBA" id="ARBA00022989"/>
    </source>
</evidence>
<feature type="transmembrane region" description="Helical" evidence="7">
    <location>
        <begin position="56"/>
        <end position="75"/>
    </location>
</feature>
<evidence type="ECO:0000256" key="1">
    <source>
        <dbReference type="ARBA" id="ARBA00004651"/>
    </source>
</evidence>
<evidence type="ECO:0000259" key="9">
    <source>
        <dbReference type="Pfam" id="PF12704"/>
    </source>
</evidence>
<dbReference type="OrthoDB" id="5515248at2"/>
<dbReference type="Pfam" id="PF12704">
    <property type="entry name" value="MacB_PCD"/>
    <property type="match status" value="1"/>
</dbReference>
<feature type="transmembrane region" description="Helical" evidence="7">
    <location>
        <begin position="82"/>
        <end position="105"/>
    </location>
</feature>
<feature type="domain" description="MacB-like periplasmic core" evidence="9">
    <location>
        <begin position="82"/>
        <end position="310"/>
    </location>
</feature>
<evidence type="ECO:0000313" key="11">
    <source>
        <dbReference type="Proteomes" id="UP000237968"/>
    </source>
</evidence>
<protein>
    <submittedName>
        <fullName evidence="10">Lipoprotein-releasing system transmembrane protein LolE</fullName>
    </submittedName>
</protein>
<dbReference type="GO" id="GO:0044874">
    <property type="term" value="P:lipoprotein localization to outer membrane"/>
    <property type="evidence" value="ECO:0007669"/>
    <property type="project" value="TreeGrafter"/>
</dbReference>
<dbReference type="Proteomes" id="UP000237968">
    <property type="component" value="Unassembled WGS sequence"/>
</dbReference>
<feature type="transmembrane region" description="Helical" evidence="7">
    <location>
        <begin position="454"/>
        <end position="477"/>
    </location>
</feature>
<feature type="transmembrane region" description="Helical" evidence="7">
    <location>
        <begin position="405"/>
        <end position="434"/>
    </location>
</feature>
<evidence type="ECO:0000256" key="4">
    <source>
        <dbReference type="ARBA" id="ARBA00022692"/>
    </source>
</evidence>
<organism evidence="10 11">
    <name type="scientific">Enhygromyxa salina</name>
    <dbReference type="NCBI Taxonomy" id="215803"/>
    <lineage>
        <taxon>Bacteria</taxon>
        <taxon>Pseudomonadati</taxon>
        <taxon>Myxococcota</taxon>
        <taxon>Polyangia</taxon>
        <taxon>Nannocystales</taxon>
        <taxon>Nannocystaceae</taxon>
        <taxon>Enhygromyxa</taxon>
    </lineage>
</organism>
<feature type="transmembrane region" description="Helical" evidence="7">
    <location>
        <begin position="29"/>
        <end position="50"/>
    </location>
</feature>
<comment type="subcellular location">
    <subcellularLocation>
        <location evidence="1">Cell membrane</location>
        <topology evidence="1">Multi-pass membrane protein</topology>
    </subcellularLocation>
</comment>
<comment type="caution">
    <text evidence="10">The sequence shown here is derived from an EMBL/GenBank/DDBJ whole genome shotgun (WGS) entry which is preliminary data.</text>
</comment>
<evidence type="ECO:0000256" key="2">
    <source>
        <dbReference type="ARBA" id="ARBA00005236"/>
    </source>
</evidence>
<evidence type="ECO:0000313" key="10">
    <source>
        <dbReference type="EMBL" id="PRQ04656.1"/>
    </source>
</evidence>
<dbReference type="InterPro" id="IPR051447">
    <property type="entry name" value="Lipoprotein-release_system"/>
</dbReference>
<gene>
    <name evidence="10" type="primary">lolE_2</name>
    <name evidence="10" type="ORF">ENSA5_06000</name>
</gene>
<evidence type="ECO:0000259" key="8">
    <source>
        <dbReference type="Pfam" id="PF02687"/>
    </source>
</evidence>
<dbReference type="PANTHER" id="PTHR30489">
    <property type="entry name" value="LIPOPROTEIN-RELEASING SYSTEM TRANSMEMBRANE PROTEIN LOLE"/>
    <property type="match status" value="1"/>
</dbReference>
<feature type="transmembrane region" description="Helical" evidence="7">
    <location>
        <begin position="361"/>
        <end position="385"/>
    </location>
</feature>
<dbReference type="Pfam" id="PF02687">
    <property type="entry name" value="FtsX"/>
    <property type="match status" value="1"/>
</dbReference>
<dbReference type="PANTHER" id="PTHR30489:SF0">
    <property type="entry name" value="LIPOPROTEIN-RELEASING SYSTEM TRANSMEMBRANE PROTEIN LOLE"/>
    <property type="match status" value="1"/>
</dbReference>
<comment type="similarity">
    <text evidence="2">Belongs to the ABC-4 integral membrane protein family. LolC/E subfamily.</text>
</comment>
<keyword evidence="5 7" id="KW-1133">Transmembrane helix</keyword>
<name>A0A2S9YI08_9BACT</name>
<evidence type="ECO:0000256" key="3">
    <source>
        <dbReference type="ARBA" id="ARBA00022475"/>
    </source>
</evidence>
<feature type="domain" description="ABC3 transporter permease C-terminal" evidence="8">
    <location>
        <begin position="364"/>
        <end position="486"/>
    </location>
</feature>
<accession>A0A2S9YI08</accession>
<dbReference type="AlphaFoldDB" id="A0A2S9YI08"/>
<keyword evidence="3" id="KW-1003">Cell membrane</keyword>
<dbReference type="InterPro" id="IPR003838">
    <property type="entry name" value="ABC3_permease_C"/>
</dbReference>
<dbReference type="EMBL" id="PVNK01000031">
    <property type="protein sequence ID" value="PRQ04656.1"/>
    <property type="molecule type" value="Genomic_DNA"/>
</dbReference>
<evidence type="ECO:0000256" key="6">
    <source>
        <dbReference type="ARBA" id="ARBA00023136"/>
    </source>
</evidence>
<evidence type="ECO:0000256" key="7">
    <source>
        <dbReference type="SAM" id="Phobius"/>
    </source>
</evidence>
<keyword evidence="11" id="KW-1185">Reference proteome</keyword>